<dbReference type="OrthoDB" id="3140657at2759"/>
<evidence type="ECO:0008006" key="3">
    <source>
        <dbReference type="Google" id="ProtNLM"/>
    </source>
</evidence>
<dbReference type="AlphaFoldDB" id="A0A8K0TKF1"/>
<accession>A0A8K0TKF1</accession>
<reference evidence="1" key="1">
    <citation type="journal article" date="2021" name="Nat. Commun.">
        <title>Genetic determinants of endophytism in the Arabidopsis root mycobiome.</title>
        <authorList>
            <person name="Mesny F."/>
            <person name="Miyauchi S."/>
            <person name="Thiergart T."/>
            <person name="Pickel B."/>
            <person name="Atanasova L."/>
            <person name="Karlsson M."/>
            <person name="Huettel B."/>
            <person name="Barry K.W."/>
            <person name="Haridas S."/>
            <person name="Chen C."/>
            <person name="Bauer D."/>
            <person name="Andreopoulos W."/>
            <person name="Pangilinan J."/>
            <person name="LaButti K."/>
            <person name="Riley R."/>
            <person name="Lipzen A."/>
            <person name="Clum A."/>
            <person name="Drula E."/>
            <person name="Henrissat B."/>
            <person name="Kohler A."/>
            <person name="Grigoriev I.V."/>
            <person name="Martin F.M."/>
            <person name="Hacquard S."/>
        </authorList>
    </citation>
    <scope>NUCLEOTIDE SEQUENCE</scope>
    <source>
        <strain evidence="1">MPI-CAGE-AT-0016</strain>
    </source>
</reference>
<comment type="caution">
    <text evidence="1">The sequence shown here is derived from an EMBL/GenBank/DDBJ whole genome shotgun (WGS) entry which is preliminary data.</text>
</comment>
<dbReference type="Proteomes" id="UP000813385">
    <property type="component" value="Unassembled WGS sequence"/>
</dbReference>
<protein>
    <recommendedName>
        <fullName evidence="3">F-box domain-containing protein</fullName>
    </recommendedName>
</protein>
<dbReference type="EMBL" id="JAGPXD010000002">
    <property type="protein sequence ID" value="KAH7368436.1"/>
    <property type="molecule type" value="Genomic_DNA"/>
</dbReference>
<name>A0A8K0TKF1_9PEZI</name>
<dbReference type="SUPFAM" id="SSF52047">
    <property type="entry name" value="RNI-like"/>
    <property type="match status" value="1"/>
</dbReference>
<sequence length="360" mass="41837">MGVEGIPNEVLLLTMEYMSKAPKESDANKSWGFEALRNARLVCRRWNQAAMLALFRILHLRYVQPPPGTGSLSSPGPVEHRSQNAGFQRWQRIMSLYIARSMVKLVIIDSPHSPSRGDEAGWLWYNWEERLDSDFTGAVNHISRLPNLNAVEVHFGPRAILNNAPIDDWAVYQYMYFEYLHFCRNIKHLHLHVKEWGTVPCYFSGCGLLFPVLETLHLRFFTISHDDHLDWVLRMPALKRLYLAETKMMTLASCNLAVAIRWDIPTHDWKQLPHGAYGFSGQQDSIFEYPRRWSYFFNRIKSELGRLSDFRISWSSPHRPVWYDGKKAPWTEVPKSTVSMDSFVERYAALRFGFGKDHAG</sequence>
<evidence type="ECO:0000313" key="2">
    <source>
        <dbReference type="Proteomes" id="UP000813385"/>
    </source>
</evidence>
<keyword evidence="2" id="KW-1185">Reference proteome</keyword>
<dbReference type="PANTHER" id="PTHR42057">
    <property type="entry name" value="F-BOX DOMAIN PROTEIN (AFU_ORTHOLOGUE AFUA_4G00200)"/>
    <property type="match status" value="1"/>
</dbReference>
<organism evidence="1 2">
    <name type="scientific">Plectosphaerella cucumerina</name>
    <dbReference type="NCBI Taxonomy" id="40658"/>
    <lineage>
        <taxon>Eukaryota</taxon>
        <taxon>Fungi</taxon>
        <taxon>Dikarya</taxon>
        <taxon>Ascomycota</taxon>
        <taxon>Pezizomycotina</taxon>
        <taxon>Sordariomycetes</taxon>
        <taxon>Hypocreomycetidae</taxon>
        <taxon>Glomerellales</taxon>
        <taxon>Plectosphaerellaceae</taxon>
        <taxon>Plectosphaerella</taxon>
    </lineage>
</organism>
<proteinExistence type="predicted"/>
<dbReference type="PANTHER" id="PTHR42057:SF2">
    <property type="entry name" value="F-BOX DOMAIN PROTEIN (AFU_ORTHOLOGUE AFUA_4G00200)-RELATED"/>
    <property type="match status" value="1"/>
</dbReference>
<gene>
    <name evidence="1" type="ORF">B0T11DRAFT_296099</name>
</gene>
<evidence type="ECO:0000313" key="1">
    <source>
        <dbReference type="EMBL" id="KAH7368436.1"/>
    </source>
</evidence>